<comment type="catalytic activity">
    <reaction evidence="7 8">
        <text>shikimate + NADP(+) = 3-dehydroshikimate + NADPH + H(+)</text>
        <dbReference type="Rhea" id="RHEA:17737"/>
        <dbReference type="ChEBI" id="CHEBI:15378"/>
        <dbReference type="ChEBI" id="CHEBI:16630"/>
        <dbReference type="ChEBI" id="CHEBI:36208"/>
        <dbReference type="ChEBI" id="CHEBI:57783"/>
        <dbReference type="ChEBI" id="CHEBI:58349"/>
        <dbReference type="EC" id="1.1.1.25"/>
    </reaction>
</comment>
<dbReference type="Proteomes" id="UP000070456">
    <property type="component" value="Unassembled WGS sequence"/>
</dbReference>
<feature type="domain" description="Shikimate dehydrogenase substrate binding N-terminal" evidence="10">
    <location>
        <begin position="14"/>
        <end position="95"/>
    </location>
</feature>
<sequence length="292" mass="32912">MNTRINGHTKIYGVIGYPISHSLSPEIHNSIFDKNQENSIYIPLAVSPEELARTIPLLKNNFQGFNITIPHKETIISYLDEMDERAQWYGAVNTVKIIEGKMIGYNTDGYGFVKSLLEAGIDLKGRKVLLIGAGGAARVAAHEILLLGGKLTIANRNTEKAERLKNVLIGNVGIQEIEIRSLDQLEKGFDCVINATPLGMGPWCEEMPMKEEVLRGTAFVYDMIYNPYETKLLLQGKQYGCKTQNGLPMLFYQAVKAQEIWTGKVLKEEILYFLYKEIEKYFLEKIKQGTGE</sequence>
<feature type="binding site" evidence="8">
    <location>
        <position position="93"/>
    </location>
    <ligand>
        <name>shikimate</name>
        <dbReference type="ChEBI" id="CHEBI:36208"/>
    </ligand>
</feature>
<evidence type="ECO:0000256" key="2">
    <source>
        <dbReference type="ARBA" id="ARBA00012962"/>
    </source>
</evidence>
<dbReference type="GO" id="GO:0009073">
    <property type="term" value="P:aromatic amino acid family biosynthetic process"/>
    <property type="evidence" value="ECO:0007669"/>
    <property type="project" value="UniProtKB-KW"/>
</dbReference>
<dbReference type="GO" id="GO:0004764">
    <property type="term" value="F:shikimate 3-dehydrogenase (NADP+) activity"/>
    <property type="evidence" value="ECO:0007669"/>
    <property type="project" value="UniProtKB-UniRule"/>
</dbReference>
<accession>A0A140KZY5</accession>
<feature type="binding site" evidence="8">
    <location>
        <begin position="22"/>
        <end position="24"/>
    </location>
    <ligand>
        <name>shikimate</name>
        <dbReference type="ChEBI" id="CHEBI:36208"/>
    </ligand>
</feature>
<feature type="binding site" evidence="8">
    <location>
        <position position="223"/>
    </location>
    <ligand>
        <name>NADP(+)</name>
        <dbReference type="ChEBI" id="CHEBI:58349"/>
    </ligand>
</feature>
<keyword evidence="12" id="KW-1185">Reference proteome</keyword>
<dbReference type="Gene3D" id="3.40.50.10860">
    <property type="entry name" value="Leucine Dehydrogenase, chain A, domain 1"/>
    <property type="match status" value="1"/>
</dbReference>
<organism evidence="11 12">
    <name type="scientific">Thermotalea metallivorans</name>
    <dbReference type="NCBI Taxonomy" id="520762"/>
    <lineage>
        <taxon>Bacteria</taxon>
        <taxon>Bacillati</taxon>
        <taxon>Bacillota</taxon>
        <taxon>Clostridia</taxon>
        <taxon>Peptostreptococcales</taxon>
        <taxon>Thermotaleaceae</taxon>
        <taxon>Thermotalea</taxon>
    </lineage>
</organism>
<dbReference type="CDD" id="cd01065">
    <property type="entry name" value="NAD_bind_Shikimate_DH"/>
    <property type="match status" value="1"/>
</dbReference>
<comment type="caution">
    <text evidence="11">The sequence shown here is derived from an EMBL/GenBank/DDBJ whole genome shotgun (WGS) entry which is preliminary data.</text>
</comment>
<name>A0A140KZY5_9FIRM</name>
<dbReference type="Gene3D" id="3.40.50.720">
    <property type="entry name" value="NAD(P)-binding Rossmann-like Domain"/>
    <property type="match status" value="1"/>
</dbReference>
<feature type="binding site" evidence="8">
    <location>
        <position position="68"/>
    </location>
    <ligand>
        <name>shikimate</name>
        <dbReference type="ChEBI" id="CHEBI:36208"/>
    </ligand>
</feature>
<dbReference type="InterPro" id="IPR006151">
    <property type="entry name" value="Shikm_DH/Glu-tRNA_Rdtase"/>
</dbReference>
<evidence type="ECO:0000256" key="7">
    <source>
        <dbReference type="ARBA" id="ARBA00049442"/>
    </source>
</evidence>
<comment type="function">
    <text evidence="8">Involved in the biosynthesis of the chorismate, which leads to the biosynthesis of aromatic amino acids. Catalyzes the reversible NADPH linked reduction of 3-dehydroshikimate (DHSA) to yield shikimate (SA).</text>
</comment>
<protein>
    <recommendedName>
        <fullName evidence="2 8">Shikimate dehydrogenase (NADP(+))</fullName>
        <shortName evidence="8">SDH</shortName>
        <ecNumber evidence="2 8">1.1.1.25</ecNumber>
    </recommendedName>
</protein>
<proteinExistence type="inferred from homology"/>
<keyword evidence="3 8" id="KW-0028">Amino-acid biosynthesis</keyword>
<keyword evidence="6 8" id="KW-0057">Aromatic amino acid biosynthesis</keyword>
<dbReference type="SUPFAM" id="SSF53223">
    <property type="entry name" value="Aminoacid dehydrogenase-like, N-terminal domain"/>
    <property type="match status" value="1"/>
</dbReference>
<dbReference type="RefSeq" id="WP_068557872.1">
    <property type="nucleotide sequence ID" value="NZ_LOEE01000072.1"/>
</dbReference>
<comment type="similarity">
    <text evidence="8">Belongs to the shikimate dehydrogenase family.</text>
</comment>
<reference evidence="11 12" key="1">
    <citation type="submission" date="2015-12" db="EMBL/GenBank/DDBJ databases">
        <title>Draft genome sequence of the thermoanaerobe Thermotalea metallivorans, an isolate from the runoff channel of the Great Artesian Basin, Australia.</title>
        <authorList>
            <person name="Patel B.K."/>
        </authorList>
    </citation>
    <scope>NUCLEOTIDE SEQUENCE [LARGE SCALE GENOMIC DNA]</scope>
    <source>
        <strain evidence="11 12">B2-1</strain>
    </source>
</reference>
<dbReference type="EMBL" id="LOEE01000072">
    <property type="protein sequence ID" value="KXG73860.1"/>
    <property type="molecule type" value="Genomic_DNA"/>
</dbReference>
<dbReference type="GO" id="GO:0019632">
    <property type="term" value="P:shikimate metabolic process"/>
    <property type="evidence" value="ECO:0007669"/>
    <property type="project" value="InterPro"/>
</dbReference>
<evidence type="ECO:0000256" key="6">
    <source>
        <dbReference type="ARBA" id="ARBA00023141"/>
    </source>
</evidence>
<dbReference type="SUPFAM" id="SSF51735">
    <property type="entry name" value="NAD(P)-binding Rossmann-fold domains"/>
    <property type="match status" value="1"/>
</dbReference>
<feature type="binding site" evidence="8">
    <location>
        <position position="253"/>
    </location>
    <ligand>
        <name>shikimate</name>
        <dbReference type="ChEBI" id="CHEBI:36208"/>
    </ligand>
</feature>
<dbReference type="PANTHER" id="PTHR21089">
    <property type="entry name" value="SHIKIMATE DEHYDROGENASE"/>
    <property type="match status" value="1"/>
</dbReference>
<comment type="caution">
    <text evidence="8">Lacks conserved residue(s) required for the propagation of feature annotation.</text>
</comment>
<dbReference type="AlphaFoldDB" id="A0A140KZY5"/>
<dbReference type="GO" id="GO:0050661">
    <property type="term" value="F:NADP binding"/>
    <property type="evidence" value="ECO:0007669"/>
    <property type="project" value="InterPro"/>
</dbReference>
<comment type="subunit">
    <text evidence="8">Homodimer.</text>
</comment>
<evidence type="ECO:0000259" key="10">
    <source>
        <dbReference type="Pfam" id="PF08501"/>
    </source>
</evidence>
<dbReference type="STRING" id="520762.AN619_27800"/>
<dbReference type="Pfam" id="PF08501">
    <property type="entry name" value="Shikimate_dh_N"/>
    <property type="match status" value="1"/>
</dbReference>
<dbReference type="PATRIC" id="fig|520762.4.peg.3072"/>
<evidence type="ECO:0000256" key="4">
    <source>
        <dbReference type="ARBA" id="ARBA00022857"/>
    </source>
</evidence>
<dbReference type="GO" id="GO:0008652">
    <property type="term" value="P:amino acid biosynthetic process"/>
    <property type="evidence" value="ECO:0007669"/>
    <property type="project" value="UniProtKB-KW"/>
</dbReference>
<evidence type="ECO:0000313" key="12">
    <source>
        <dbReference type="Proteomes" id="UP000070456"/>
    </source>
</evidence>
<dbReference type="InterPro" id="IPR013708">
    <property type="entry name" value="Shikimate_DH-bd_N"/>
</dbReference>
<evidence type="ECO:0000256" key="3">
    <source>
        <dbReference type="ARBA" id="ARBA00022605"/>
    </source>
</evidence>
<dbReference type="NCBIfam" id="TIGR00507">
    <property type="entry name" value="aroE"/>
    <property type="match status" value="1"/>
</dbReference>
<feature type="binding site" evidence="8">
    <location>
        <position position="84"/>
    </location>
    <ligand>
        <name>NADP(+)</name>
        <dbReference type="ChEBI" id="CHEBI:58349"/>
    </ligand>
</feature>
<evidence type="ECO:0000256" key="8">
    <source>
        <dbReference type="HAMAP-Rule" id="MF_00222"/>
    </source>
</evidence>
<dbReference type="HAMAP" id="MF_00222">
    <property type="entry name" value="Shikimate_DH_AroE"/>
    <property type="match status" value="1"/>
</dbReference>
<dbReference type="UniPathway" id="UPA00053">
    <property type="reaction ID" value="UER00087"/>
</dbReference>
<dbReference type="PANTHER" id="PTHR21089:SF1">
    <property type="entry name" value="BIFUNCTIONAL 3-DEHYDROQUINATE DEHYDRATASE_SHIKIMATE DEHYDROGENASE, CHLOROPLASTIC"/>
    <property type="match status" value="1"/>
</dbReference>
<keyword evidence="5 8" id="KW-0560">Oxidoreductase</keyword>
<dbReference type="InterPro" id="IPR036291">
    <property type="entry name" value="NAD(P)-bd_dom_sf"/>
</dbReference>
<dbReference type="InterPro" id="IPR011342">
    <property type="entry name" value="Shikimate_DH"/>
</dbReference>
<evidence type="ECO:0000259" key="9">
    <source>
        <dbReference type="Pfam" id="PF01488"/>
    </source>
</evidence>
<dbReference type="EC" id="1.1.1.25" evidence="2 8"/>
<dbReference type="GO" id="GO:0009423">
    <property type="term" value="P:chorismate biosynthetic process"/>
    <property type="evidence" value="ECO:0007669"/>
    <property type="project" value="UniProtKB-UniRule"/>
</dbReference>
<gene>
    <name evidence="8 11" type="primary">aroE</name>
    <name evidence="11" type="ORF">AN619_27800</name>
</gene>
<feature type="active site" description="Proton acceptor" evidence="8">
    <location>
        <position position="72"/>
    </location>
</feature>
<keyword evidence="4 8" id="KW-0521">NADP</keyword>
<feature type="binding site" evidence="8">
    <location>
        <position position="108"/>
    </location>
    <ligand>
        <name>shikimate</name>
        <dbReference type="ChEBI" id="CHEBI:36208"/>
    </ligand>
</feature>
<feature type="domain" description="Quinate/shikimate 5-dehydrogenase/glutamyl-tRNA reductase" evidence="9">
    <location>
        <begin position="122"/>
        <end position="196"/>
    </location>
</feature>
<feature type="binding site" evidence="8">
    <location>
        <begin position="132"/>
        <end position="136"/>
    </location>
    <ligand>
        <name>NADP(+)</name>
        <dbReference type="ChEBI" id="CHEBI:58349"/>
    </ligand>
</feature>
<evidence type="ECO:0000256" key="5">
    <source>
        <dbReference type="ARBA" id="ARBA00023002"/>
    </source>
</evidence>
<evidence type="ECO:0000313" key="11">
    <source>
        <dbReference type="EMBL" id="KXG73860.1"/>
    </source>
</evidence>
<dbReference type="Pfam" id="PF01488">
    <property type="entry name" value="Shikimate_DH"/>
    <property type="match status" value="1"/>
</dbReference>
<evidence type="ECO:0000256" key="1">
    <source>
        <dbReference type="ARBA" id="ARBA00004871"/>
    </source>
</evidence>
<feature type="binding site" evidence="8">
    <location>
        <position position="225"/>
    </location>
    <ligand>
        <name>shikimate</name>
        <dbReference type="ChEBI" id="CHEBI:36208"/>
    </ligand>
</feature>
<dbReference type="InterPro" id="IPR046346">
    <property type="entry name" value="Aminoacid_DH-like_N_sf"/>
</dbReference>
<feature type="binding site" evidence="8">
    <location>
        <position position="246"/>
    </location>
    <ligand>
        <name>NADP(+)</name>
        <dbReference type="ChEBI" id="CHEBI:58349"/>
    </ligand>
</feature>
<dbReference type="OrthoDB" id="9792692at2"/>
<comment type="pathway">
    <text evidence="1 8">Metabolic intermediate biosynthesis; chorismate biosynthesis; chorismate from D-erythrose 4-phosphate and phosphoenolpyruvate: step 4/7.</text>
</comment>
<dbReference type="InterPro" id="IPR022893">
    <property type="entry name" value="Shikimate_DH_fam"/>
</dbReference>